<evidence type="ECO:0000313" key="2">
    <source>
        <dbReference type="EMBL" id="GGX76979.1"/>
    </source>
</evidence>
<dbReference type="EMBL" id="BMXS01000001">
    <property type="protein sequence ID" value="GGX76979.1"/>
    <property type="molecule type" value="Genomic_DNA"/>
</dbReference>
<proteinExistence type="predicted"/>
<evidence type="ECO:0000313" key="3">
    <source>
        <dbReference type="Proteomes" id="UP000653056"/>
    </source>
</evidence>
<comment type="caution">
    <text evidence="2">The sequence shown here is derived from an EMBL/GenBank/DDBJ whole genome shotgun (WGS) entry which is preliminary data.</text>
</comment>
<protein>
    <submittedName>
        <fullName evidence="2">Uncharacterized protein</fullName>
    </submittedName>
</protein>
<feature type="compositionally biased region" description="Basic and acidic residues" evidence="1">
    <location>
        <begin position="39"/>
        <end position="48"/>
    </location>
</feature>
<feature type="region of interest" description="Disordered" evidence="1">
    <location>
        <begin position="17"/>
        <end position="79"/>
    </location>
</feature>
<feature type="compositionally biased region" description="Basic and acidic residues" evidence="1">
    <location>
        <begin position="17"/>
        <end position="31"/>
    </location>
</feature>
<sequence length="79" mass="9265">MGHIKYFVKRPMEDKGINEEECKEPNVHKESGPPAYVKPECDYGEKNKSQPSLESYRMYRSPQKRPGSVRLSNFPELKY</sequence>
<accession>A0ABQ2YA10</accession>
<gene>
    <name evidence="2" type="ORF">GCM10007160_00160</name>
</gene>
<keyword evidence="3" id="KW-1185">Reference proteome</keyword>
<evidence type="ECO:0000256" key="1">
    <source>
        <dbReference type="SAM" id="MobiDB-lite"/>
    </source>
</evidence>
<dbReference type="Proteomes" id="UP000653056">
    <property type="component" value="Unassembled WGS sequence"/>
</dbReference>
<reference evidence="3" key="1">
    <citation type="journal article" date="2019" name="Int. J. Syst. Evol. Microbiol.">
        <title>The Global Catalogue of Microorganisms (GCM) 10K type strain sequencing project: providing services to taxonomists for standard genome sequencing and annotation.</title>
        <authorList>
            <consortium name="The Broad Institute Genomics Platform"/>
            <consortium name="The Broad Institute Genome Sequencing Center for Infectious Disease"/>
            <person name="Wu L."/>
            <person name="Ma J."/>
        </authorList>
    </citation>
    <scope>NUCLEOTIDE SEQUENCE [LARGE SCALE GENOMIC DNA]</scope>
    <source>
        <strain evidence="3">KCTC 22228</strain>
    </source>
</reference>
<name>A0ABQ2YA10_9GAMM</name>
<organism evidence="2 3">
    <name type="scientific">Litchfieldella qijiaojingensis</name>
    <dbReference type="NCBI Taxonomy" id="980347"/>
    <lineage>
        <taxon>Bacteria</taxon>
        <taxon>Pseudomonadati</taxon>
        <taxon>Pseudomonadota</taxon>
        <taxon>Gammaproteobacteria</taxon>
        <taxon>Oceanospirillales</taxon>
        <taxon>Halomonadaceae</taxon>
        <taxon>Litchfieldella</taxon>
    </lineage>
</organism>